<accession>A0AAV3NZY1</accession>
<gene>
    <name evidence="1" type="ORF">LIER_04968</name>
</gene>
<protein>
    <submittedName>
        <fullName evidence="1">Uncharacterized protein</fullName>
    </submittedName>
</protein>
<evidence type="ECO:0000313" key="2">
    <source>
        <dbReference type="Proteomes" id="UP001454036"/>
    </source>
</evidence>
<proteinExistence type="predicted"/>
<evidence type="ECO:0000313" key="1">
    <source>
        <dbReference type="EMBL" id="GAA0144548.1"/>
    </source>
</evidence>
<name>A0AAV3NZY1_LITER</name>
<keyword evidence="2" id="KW-1185">Reference proteome</keyword>
<sequence length="116" mass="12551">MWLPHYLLESPCTGICQTPKDHTNSSPAIRASYSTLLFVASKLKRRAYSISIPLGPQISNPAPGPFLFFAPSTYIVRSGIGSGRFSLGPLTRCGGLDVHSIMKSVRAWALMLARGS</sequence>
<comment type="caution">
    <text evidence="1">The sequence shown here is derived from an EMBL/GenBank/DDBJ whole genome shotgun (WGS) entry which is preliminary data.</text>
</comment>
<organism evidence="1 2">
    <name type="scientific">Lithospermum erythrorhizon</name>
    <name type="common">Purple gromwell</name>
    <name type="synonym">Lithospermum officinale var. erythrorhizon</name>
    <dbReference type="NCBI Taxonomy" id="34254"/>
    <lineage>
        <taxon>Eukaryota</taxon>
        <taxon>Viridiplantae</taxon>
        <taxon>Streptophyta</taxon>
        <taxon>Embryophyta</taxon>
        <taxon>Tracheophyta</taxon>
        <taxon>Spermatophyta</taxon>
        <taxon>Magnoliopsida</taxon>
        <taxon>eudicotyledons</taxon>
        <taxon>Gunneridae</taxon>
        <taxon>Pentapetalae</taxon>
        <taxon>asterids</taxon>
        <taxon>lamiids</taxon>
        <taxon>Boraginales</taxon>
        <taxon>Boraginaceae</taxon>
        <taxon>Boraginoideae</taxon>
        <taxon>Lithospermeae</taxon>
        <taxon>Lithospermum</taxon>
    </lineage>
</organism>
<dbReference type="Proteomes" id="UP001454036">
    <property type="component" value="Unassembled WGS sequence"/>
</dbReference>
<reference evidence="1 2" key="1">
    <citation type="submission" date="2024-01" db="EMBL/GenBank/DDBJ databases">
        <title>The complete chloroplast genome sequence of Lithospermum erythrorhizon: insights into the phylogenetic relationship among Boraginaceae species and the maternal lineages of purple gromwells.</title>
        <authorList>
            <person name="Okada T."/>
            <person name="Watanabe K."/>
        </authorList>
    </citation>
    <scope>NUCLEOTIDE SEQUENCE [LARGE SCALE GENOMIC DNA]</scope>
</reference>
<dbReference type="EMBL" id="BAABME010000660">
    <property type="protein sequence ID" value="GAA0144548.1"/>
    <property type="molecule type" value="Genomic_DNA"/>
</dbReference>
<dbReference type="AlphaFoldDB" id="A0AAV3NZY1"/>